<dbReference type="EMBL" id="NKYI01000030">
    <property type="protein sequence ID" value="PIK81833.1"/>
    <property type="molecule type" value="Genomic_DNA"/>
</dbReference>
<dbReference type="GO" id="GO:0005524">
    <property type="term" value="F:ATP binding"/>
    <property type="evidence" value="ECO:0007669"/>
    <property type="project" value="UniProtKB-KW"/>
</dbReference>
<dbReference type="SUPFAM" id="SSF52540">
    <property type="entry name" value="P-loop containing nucleoside triphosphate hydrolases"/>
    <property type="match status" value="1"/>
</dbReference>
<dbReference type="InterPro" id="IPR050093">
    <property type="entry name" value="ABC_SmlMolc_Importer"/>
</dbReference>
<evidence type="ECO:0000256" key="3">
    <source>
        <dbReference type="ARBA" id="ARBA00022840"/>
    </source>
</evidence>
<dbReference type="PANTHER" id="PTHR42781:SF4">
    <property type="entry name" value="SPERMIDINE_PUTRESCINE IMPORT ATP-BINDING PROTEIN POTA"/>
    <property type="match status" value="1"/>
</dbReference>
<reference evidence="4 5" key="1">
    <citation type="submission" date="2017-07" db="EMBL/GenBank/DDBJ databases">
        <title>Raoultella ornithinolytica strain HH3 draft genome.</title>
        <authorList>
            <person name="Duceppe M.-O."/>
            <person name="Huang H."/>
            <person name="Phipps-Todd B."/>
        </authorList>
    </citation>
    <scope>NUCLEOTIDE SEQUENCE [LARGE SCALE GENOMIC DNA]</scope>
    <source>
        <strain evidence="4 5">HH3</strain>
    </source>
</reference>
<gene>
    <name evidence="4" type="ORF">CFY86_23780</name>
</gene>
<evidence type="ECO:0000313" key="5">
    <source>
        <dbReference type="Proteomes" id="UP000229713"/>
    </source>
</evidence>
<name>A0A1Y6GGC9_RAOOR</name>
<comment type="caution">
    <text evidence="4">The sequence shown here is derived from an EMBL/GenBank/DDBJ whole genome shotgun (WGS) entry which is preliminary data.</text>
</comment>
<dbReference type="InterPro" id="IPR027417">
    <property type="entry name" value="P-loop_NTPase"/>
</dbReference>
<dbReference type="InterPro" id="IPR003593">
    <property type="entry name" value="AAA+_ATPase"/>
</dbReference>
<dbReference type="AlphaFoldDB" id="A0A1Y6GGC9"/>
<dbReference type="PANTHER" id="PTHR42781">
    <property type="entry name" value="SPERMIDINE/PUTRESCINE IMPORT ATP-BINDING PROTEIN POTA"/>
    <property type="match status" value="1"/>
</dbReference>
<dbReference type="Proteomes" id="UP000229713">
    <property type="component" value="Unassembled WGS sequence"/>
</dbReference>
<keyword evidence="2" id="KW-0547">Nucleotide-binding</keyword>
<organism evidence="4 5">
    <name type="scientific">Raoultella ornithinolytica</name>
    <name type="common">Klebsiella ornithinolytica</name>
    <dbReference type="NCBI Taxonomy" id="54291"/>
    <lineage>
        <taxon>Bacteria</taxon>
        <taxon>Pseudomonadati</taxon>
        <taxon>Pseudomonadota</taxon>
        <taxon>Gammaproteobacteria</taxon>
        <taxon>Enterobacterales</taxon>
        <taxon>Enterobacteriaceae</taxon>
        <taxon>Klebsiella/Raoultella group</taxon>
        <taxon>Raoultella</taxon>
    </lineage>
</organism>
<keyword evidence="1" id="KW-0813">Transport</keyword>
<accession>A0A1Y6GGC9</accession>
<proteinExistence type="predicted"/>
<dbReference type="PaxDb" id="1286170-RORB6_22175"/>
<dbReference type="SMART" id="SM00382">
    <property type="entry name" value="AAA"/>
    <property type="match status" value="1"/>
</dbReference>
<dbReference type="Gene3D" id="3.40.50.300">
    <property type="entry name" value="P-loop containing nucleotide triphosphate hydrolases"/>
    <property type="match status" value="1"/>
</dbReference>
<dbReference type="InterPro" id="IPR003439">
    <property type="entry name" value="ABC_transporter-like_ATP-bd"/>
</dbReference>
<dbReference type="InterPro" id="IPR017871">
    <property type="entry name" value="ABC_transporter-like_CS"/>
</dbReference>
<dbReference type="GeneID" id="93752208"/>
<dbReference type="PROSITE" id="PS00211">
    <property type="entry name" value="ABC_TRANSPORTER_1"/>
    <property type="match status" value="1"/>
</dbReference>
<evidence type="ECO:0000313" key="4">
    <source>
        <dbReference type="EMBL" id="PIK81833.1"/>
    </source>
</evidence>
<evidence type="ECO:0000256" key="1">
    <source>
        <dbReference type="ARBA" id="ARBA00022448"/>
    </source>
</evidence>
<dbReference type="RefSeq" id="WP_015585706.1">
    <property type="nucleotide sequence ID" value="NZ_ABDFAB020000006.1"/>
</dbReference>
<dbReference type="Pfam" id="PF00005">
    <property type="entry name" value="ABC_tran"/>
    <property type="match status" value="1"/>
</dbReference>
<sequence>MLRVENVTTRILQGISFRVPEGRCVAIAGPSGSGKTTMLNAIAGALPYQGTIYLAGQRLDDLPPWQRPCRYLNQRLYLFPYLTVRGNLALAQYAAGLPRVKKEQMDLLEEMGIAHLAERYPRQISGGEQQRAALSRALISRPRLLLLDEPFSSLDRGTRVRLWEAVRSLRRHAVTVVLVTHEPEEAAALADRRLVLLNGRLVSEGGE</sequence>
<dbReference type="PROSITE" id="PS50893">
    <property type="entry name" value="ABC_TRANSPORTER_2"/>
    <property type="match status" value="1"/>
</dbReference>
<dbReference type="eggNOG" id="COG3842">
    <property type="taxonomic scope" value="Bacteria"/>
</dbReference>
<protein>
    <submittedName>
        <fullName evidence="4">Iron ABC transporter ATP-binding protein</fullName>
    </submittedName>
</protein>
<dbReference type="GO" id="GO:0016887">
    <property type="term" value="F:ATP hydrolysis activity"/>
    <property type="evidence" value="ECO:0007669"/>
    <property type="project" value="InterPro"/>
</dbReference>
<keyword evidence="3 4" id="KW-0067">ATP-binding</keyword>
<evidence type="ECO:0000256" key="2">
    <source>
        <dbReference type="ARBA" id="ARBA00022741"/>
    </source>
</evidence>